<dbReference type="PRINTS" id="PR00207">
    <property type="entry name" value="FLAGELLIN"/>
</dbReference>
<dbReference type="RefSeq" id="WP_159552605.1">
    <property type="nucleotide sequence ID" value="NZ_CP035042.1"/>
</dbReference>
<dbReference type="AlphaFoldDB" id="A0A6I6SMH2"/>
<keyword evidence="7" id="KW-0966">Cell projection</keyword>
<evidence type="ECO:0000313" key="8">
    <source>
        <dbReference type="Proteomes" id="UP000464013"/>
    </source>
</evidence>
<comment type="similarity">
    <text evidence="1 4">Belongs to the bacterial flagellin family.</text>
</comment>
<keyword evidence="2 4" id="KW-0964">Secreted</keyword>
<sequence length="275" mass="29735">MAVINTNILSMIVQANLRGSQKAMQSAMQRLSSGLRINSAKDDPAGQAIANRMTAQIRGLNQAARNASDGISLVQTAEGALNQVNDNLQRIRELTVQAGNDTLSPSDLAAIQAEIDQRLDEIDRVGQQTGFNGVSVLGENRSLHIQVGANDGETIAISLQVVDRHSLGLGGFRVVDDGSSTTTESPLDALDEALKRVDRQRSQLGALHNRFEAVIDNIHSSVTNLSAARSRIMDADYAREVSNLVRAQILQQVGFAILAQANRQPELVLELLRQR</sequence>
<keyword evidence="7" id="KW-0969">Cilium</keyword>
<protein>
    <recommendedName>
        <fullName evidence="4">Flagellin</fullName>
    </recommendedName>
</protein>
<keyword evidence="8" id="KW-1185">Reference proteome</keyword>
<evidence type="ECO:0000259" key="5">
    <source>
        <dbReference type="Pfam" id="PF00669"/>
    </source>
</evidence>
<evidence type="ECO:0000259" key="6">
    <source>
        <dbReference type="Pfam" id="PF00700"/>
    </source>
</evidence>
<dbReference type="Pfam" id="PF00700">
    <property type="entry name" value="Flagellin_C"/>
    <property type="match status" value="1"/>
</dbReference>
<dbReference type="GO" id="GO:0005576">
    <property type="term" value="C:extracellular region"/>
    <property type="evidence" value="ECO:0007669"/>
    <property type="project" value="UniProtKB-SubCell"/>
</dbReference>
<dbReference type="Gene3D" id="6.10.10.10">
    <property type="entry name" value="Flagellar export chaperone, C-terminal domain"/>
    <property type="match status" value="1"/>
</dbReference>
<dbReference type="Pfam" id="PF00669">
    <property type="entry name" value="Flagellin_N"/>
    <property type="match status" value="1"/>
</dbReference>
<comment type="function">
    <text evidence="4">Flagellin is the subunit protein which polymerizes to form the filaments of bacterial flagella.</text>
</comment>
<evidence type="ECO:0000256" key="2">
    <source>
        <dbReference type="ARBA" id="ARBA00022525"/>
    </source>
</evidence>
<dbReference type="EMBL" id="CP035042">
    <property type="protein sequence ID" value="QHC50401.1"/>
    <property type="molecule type" value="Genomic_DNA"/>
</dbReference>
<accession>A0A6I6SMH2</accession>
<dbReference type="KEGG" id="htx:EKK97_13545"/>
<dbReference type="Gene3D" id="1.20.1330.10">
    <property type="entry name" value="f41 fragment of flagellin, N-terminal domain"/>
    <property type="match status" value="1"/>
</dbReference>
<dbReference type="InterPro" id="IPR046358">
    <property type="entry name" value="Flagellin_C"/>
</dbReference>
<reference evidence="7 8" key="1">
    <citation type="submission" date="2019-01" db="EMBL/GenBank/DDBJ databases">
        <title>Complete genome of a denitifying bacterium Halomons sp. BC-M4-5.</title>
        <authorList>
            <person name="Wang L."/>
            <person name="Shao Z."/>
        </authorList>
    </citation>
    <scope>NUCLEOTIDE SEQUENCE [LARGE SCALE GENOMIC DNA]</scope>
    <source>
        <strain evidence="7 8">BC-M4-5</strain>
    </source>
</reference>
<feature type="domain" description="Flagellin N-terminal" evidence="5">
    <location>
        <begin position="4"/>
        <end position="138"/>
    </location>
</feature>
<dbReference type="PANTHER" id="PTHR42792:SF2">
    <property type="entry name" value="FLAGELLIN"/>
    <property type="match status" value="1"/>
</dbReference>
<keyword evidence="3 4" id="KW-0975">Bacterial flagellum</keyword>
<name>A0A6I6SMH2_9GAMM</name>
<dbReference type="InterPro" id="IPR001492">
    <property type="entry name" value="Flagellin"/>
</dbReference>
<evidence type="ECO:0000256" key="4">
    <source>
        <dbReference type="RuleBase" id="RU362073"/>
    </source>
</evidence>
<dbReference type="PANTHER" id="PTHR42792">
    <property type="entry name" value="FLAGELLIN"/>
    <property type="match status" value="1"/>
</dbReference>
<dbReference type="OrthoDB" id="9796789at2"/>
<dbReference type="Proteomes" id="UP000464013">
    <property type="component" value="Chromosome"/>
</dbReference>
<comment type="subcellular location">
    <subcellularLocation>
        <location evidence="4">Secreted</location>
    </subcellularLocation>
    <subcellularLocation>
        <location evidence="4">Bacterial flagellum</location>
    </subcellularLocation>
</comment>
<dbReference type="GO" id="GO:0009288">
    <property type="term" value="C:bacterial-type flagellum"/>
    <property type="evidence" value="ECO:0007669"/>
    <property type="project" value="UniProtKB-SubCell"/>
</dbReference>
<organism evidence="7 8">
    <name type="scientific">Billgrantia tianxiuensis</name>
    <dbReference type="NCBI Taxonomy" id="2497861"/>
    <lineage>
        <taxon>Bacteria</taxon>
        <taxon>Pseudomonadati</taxon>
        <taxon>Pseudomonadota</taxon>
        <taxon>Gammaproteobacteria</taxon>
        <taxon>Oceanospirillales</taxon>
        <taxon>Halomonadaceae</taxon>
        <taxon>Billgrantia</taxon>
    </lineage>
</organism>
<evidence type="ECO:0000313" key="7">
    <source>
        <dbReference type="EMBL" id="QHC50401.1"/>
    </source>
</evidence>
<dbReference type="SUPFAM" id="SSF64518">
    <property type="entry name" value="Phase 1 flagellin"/>
    <property type="match status" value="1"/>
</dbReference>
<proteinExistence type="inferred from homology"/>
<evidence type="ECO:0000256" key="1">
    <source>
        <dbReference type="ARBA" id="ARBA00005709"/>
    </source>
</evidence>
<keyword evidence="7" id="KW-0282">Flagellum</keyword>
<evidence type="ECO:0000256" key="3">
    <source>
        <dbReference type="ARBA" id="ARBA00023143"/>
    </source>
</evidence>
<dbReference type="InterPro" id="IPR001029">
    <property type="entry name" value="Flagellin_N"/>
</dbReference>
<gene>
    <name evidence="7" type="ORF">EKK97_13545</name>
</gene>
<dbReference type="GO" id="GO:0005198">
    <property type="term" value="F:structural molecule activity"/>
    <property type="evidence" value="ECO:0007669"/>
    <property type="project" value="UniProtKB-UniRule"/>
</dbReference>
<dbReference type="InterPro" id="IPR042187">
    <property type="entry name" value="Flagellin_C_sub2"/>
</dbReference>
<feature type="domain" description="Flagellin C-terminal" evidence="6">
    <location>
        <begin position="187"/>
        <end position="272"/>
    </location>
</feature>